<evidence type="ECO:0000313" key="6">
    <source>
        <dbReference type="Proteomes" id="UP000504606"/>
    </source>
</evidence>
<organism evidence="6 8">
    <name type="scientific">Frankliniella occidentalis</name>
    <name type="common">Western flower thrips</name>
    <name type="synonym">Euthrips occidentalis</name>
    <dbReference type="NCBI Taxonomy" id="133901"/>
    <lineage>
        <taxon>Eukaryota</taxon>
        <taxon>Metazoa</taxon>
        <taxon>Ecdysozoa</taxon>
        <taxon>Arthropoda</taxon>
        <taxon>Hexapoda</taxon>
        <taxon>Insecta</taxon>
        <taxon>Pterygota</taxon>
        <taxon>Neoptera</taxon>
        <taxon>Paraneoptera</taxon>
        <taxon>Thysanoptera</taxon>
        <taxon>Terebrantia</taxon>
        <taxon>Thripoidea</taxon>
        <taxon>Thripidae</taxon>
        <taxon>Frankliniella</taxon>
    </lineage>
</organism>
<dbReference type="GO" id="GO:0016567">
    <property type="term" value="P:protein ubiquitination"/>
    <property type="evidence" value="ECO:0007669"/>
    <property type="project" value="TreeGrafter"/>
</dbReference>
<dbReference type="KEGG" id="foc:113208138"/>
<dbReference type="SUPFAM" id="SSF57850">
    <property type="entry name" value="RING/U-box"/>
    <property type="match status" value="1"/>
</dbReference>
<dbReference type="SMART" id="SM00184">
    <property type="entry name" value="RING"/>
    <property type="match status" value="1"/>
</dbReference>
<evidence type="ECO:0000256" key="2">
    <source>
        <dbReference type="ARBA" id="ARBA00022833"/>
    </source>
</evidence>
<reference evidence="7 8" key="1">
    <citation type="submission" date="2025-04" db="UniProtKB">
        <authorList>
            <consortium name="RefSeq"/>
        </authorList>
    </citation>
    <scope>IDENTIFICATION</scope>
    <source>
        <tissue evidence="7 8">Whole organism</tissue>
    </source>
</reference>
<dbReference type="AlphaFoldDB" id="A0A6J1SN90"/>
<dbReference type="InterPro" id="IPR001841">
    <property type="entry name" value="Znf_RING"/>
</dbReference>
<accession>A0A6J1SN90</accession>
<dbReference type="PANTHER" id="PTHR22791">
    <property type="entry name" value="RING-TYPE DOMAIN-CONTAINING PROTEIN"/>
    <property type="match status" value="1"/>
</dbReference>
<dbReference type="GeneID" id="113208138"/>
<keyword evidence="6" id="KW-1185">Reference proteome</keyword>
<feature type="compositionally biased region" description="Pro residues" evidence="4">
    <location>
        <begin position="53"/>
        <end position="84"/>
    </location>
</feature>
<evidence type="ECO:0000313" key="7">
    <source>
        <dbReference type="RefSeq" id="XP_026280789.2"/>
    </source>
</evidence>
<evidence type="ECO:0000256" key="1">
    <source>
        <dbReference type="ARBA" id="ARBA00022771"/>
    </source>
</evidence>
<dbReference type="GO" id="GO:0008270">
    <property type="term" value="F:zinc ion binding"/>
    <property type="evidence" value="ECO:0007669"/>
    <property type="project" value="UniProtKB-KW"/>
</dbReference>
<name>A0A6J1SN90_FRAOC</name>
<dbReference type="OrthoDB" id="342730at2759"/>
<feature type="region of interest" description="Disordered" evidence="4">
    <location>
        <begin position="51"/>
        <end position="108"/>
    </location>
</feature>
<dbReference type="InterPro" id="IPR013083">
    <property type="entry name" value="Znf_RING/FYVE/PHD"/>
</dbReference>
<keyword evidence="1 3" id="KW-0863">Zinc-finger</keyword>
<evidence type="ECO:0000313" key="8">
    <source>
        <dbReference type="RefSeq" id="XP_026280790.2"/>
    </source>
</evidence>
<dbReference type="PROSITE" id="PS50089">
    <property type="entry name" value="ZF_RING_2"/>
    <property type="match status" value="1"/>
</dbReference>
<dbReference type="Gene3D" id="3.30.40.10">
    <property type="entry name" value="Zinc/RING finger domain, C3HC4 (zinc finger)"/>
    <property type="match status" value="1"/>
</dbReference>
<evidence type="ECO:0000259" key="5">
    <source>
        <dbReference type="PROSITE" id="PS50089"/>
    </source>
</evidence>
<protein>
    <submittedName>
        <fullName evidence="7 8">Uncharacterized protein LOC113208138</fullName>
    </submittedName>
</protein>
<keyword evidence="1 3" id="KW-0479">Metal-binding</keyword>
<dbReference type="RefSeq" id="XP_026280789.2">
    <property type="nucleotide sequence ID" value="XM_026425004.2"/>
</dbReference>
<sequence length="167" mass="17859">MDLECNTCTERFDGAERVPQVLLCGHTACLQCLQRLPDSSCATCRRDRAAARDPPPAAAPTPPAAAPSPPAAAPTPPAAAPSPPAALLAARDPPPAEALPPRELDVNDMSHYGRNEKQQEKAAALRDAPGVTRLVNVWCHMDPAWSLRLLQRAAPTLERLTRGLRQV</sequence>
<evidence type="ECO:0000256" key="3">
    <source>
        <dbReference type="PROSITE-ProRule" id="PRU00175"/>
    </source>
</evidence>
<gene>
    <name evidence="7 8" type="primary">LOC113208138</name>
</gene>
<dbReference type="RefSeq" id="XP_026280790.2">
    <property type="nucleotide sequence ID" value="XM_026425005.2"/>
</dbReference>
<dbReference type="Proteomes" id="UP000504606">
    <property type="component" value="Unplaced"/>
</dbReference>
<dbReference type="Pfam" id="PF14634">
    <property type="entry name" value="zf-RING_5"/>
    <property type="match status" value="1"/>
</dbReference>
<dbReference type="GO" id="GO:0061630">
    <property type="term" value="F:ubiquitin protein ligase activity"/>
    <property type="evidence" value="ECO:0007669"/>
    <property type="project" value="TreeGrafter"/>
</dbReference>
<feature type="domain" description="RING-type" evidence="5">
    <location>
        <begin position="5"/>
        <end position="45"/>
    </location>
</feature>
<keyword evidence="2" id="KW-0862">Zinc</keyword>
<dbReference type="PANTHER" id="PTHR22791:SF6">
    <property type="entry name" value="RING-TYPE DOMAIN-CONTAINING PROTEIN"/>
    <property type="match status" value="1"/>
</dbReference>
<proteinExistence type="predicted"/>
<dbReference type="InterPro" id="IPR051435">
    <property type="entry name" value="RING_finger_E3_ubiq-ligases"/>
</dbReference>
<evidence type="ECO:0000256" key="4">
    <source>
        <dbReference type="SAM" id="MobiDB-lite"/>
    </source>
</evidence>